<feature type="domain" description="Acyl-CoA dehydrogenase/oxidase C-terminal" evidence="7">
    <location>
        <begin position="232"/>
        <end position="378"/>
    </location>
</feature>
<protein>
    <submittedName>
        <fullName evidence="10">Acyl-CoA dehydrogenase family protein</fullName>
        <ecNumber evidence="10">1.-.-.-</ecNumber>
    </submittedName>
</protein>
<reference evidence="10 11" key="1">
    <citation type="submission" date="2024-03" db="EMBL/GenBank/DDBJ databases">
        <title>Draft genome sequence of Pseudonocardia sp. DW16-2.</title>
        <authorList>
            <person name="Duangmal K."/>
        </authorList>
    </citation>
    <scope>NUCLEOTIDE SEQUENCE [LARGE SCALE GENOMIC DNA]</scope>
    <source>
        <strain evidence="10 11">DW16-2</strain>
    </source>
</reference>
<evidence type="ECO:0000256" key="4">
    <source>
        <dbReference type="ARBA" id="ARBA00022827"/>
    </source>
</evidence>
<dbReference type="GO" id="GO:0016491">
    <property type="term" value="F:oxidoreductase activity"/>
    <property type="evidence" value="ECO:0007669"/>
    <property type="project" value="UniProtKB-KW"/>
</dbReference>
<evidence type="ECO:0000259" key="9">
    <source>
        <dbReference type="Pfam" id="PF02771"/>
    </source>
</evidence>
<dbReference type="RefSeq" id="WP_340289089.1">
    <property type="nucleotide sequence ID" value="NZ_JBBJUP010000007.1"/>
</dbReference>
<keyword evidence="5 6" id="KW-0560">Oxidoreductase</keyword>
<evidence type="ECO:0000256" key="5">
    <source>
        <dbReference type="ARBA" id="ARBA00023002"/>
    </source>
</evidence>
<evidence type="ECO:0000313" key="10">
    <source>
        <dbReference type="EMBL" id="MEJ8279452.1"/>
    </source>
</evidence>
<gene>
    <name evidence="10" type="ORF">WJX68_10965</name>
</gene>
<dbReference type="Gene3D" id="1.10.540.10">
    <property type="entry name" value="Acyl-CoA dehydrogenase/oxidase, N-terminal domain"/>
    <property type="match status" value="1"/>
</dbReference>
<comment type="similarity">
    <text evidence="2 6">Belongs to the acyl-CoA dehydrogenase family.</text>
</comment>
<feature type="domain" description="Acyl-CoA oxidase/dehydrogenase middle" evidence="8">
    <location>
        <begin position="125"/>
        <end position="217"/>
    </location>
</feature>
<evidence type="ECO:0000256" key="2">
    <source>
        <dbReference type="ARBA" id="ARBA00009347"/>
    </source>
</evidence>
<organism evidence="10 11">
    <name type="scientific">Pseudonocardia spirodelae</name>
    <dbReference type="NCBI Taxonomy" id="3133431"/>
    <lineage>
        <taxon>Bacteria</taxon>
        <taxon>Bacillati</taxon>
        <taxon>Actinomycetota</taxon>
        <taxon>Actinomycetes</taxon>
        <taxon>Pseudonocardiales</taxon>
        <taxon>Pseudonocardiaceae</taxon>
        <taxon>Pseudonocardia</taxon>
    </lineage>
</organism>
<comment type="cofactor">
    <cofactor evidence="1 6">
        <name>FAD</name>
        <dbReference type="ChEBI" id="CHEBI:57692"/>
    </cofactor>
</comment>
<keyword evidence="11" id="KW-1185">Reference proteome</keyword>
<dbReference type="InterPro" id="IPR046373">
    <property type="entry name" value="Acyl-CoA_Oxase/DH_mid-dom_sf"/>
</dbReference>
<keyword evidence="4 6" id="KW-0274">FAD</keyword>
<accession>A0ABU8T6U7</accession>
<feature type="domain" description="Acyl-CoA dehydrogenase/oxidase N-terminal" evidence="9">
    <location>
        <begin position="7"/>
        <end position="120"/>
    </location>
</feature>
<evidence type="ECO:0000313" key="11">
    <source>
        <dbReference type="Proteomes" id="UP001364211"/>
    </source>
</evidence>
<proteinExistence type="inferred from homology"/>
<dbReference type="Pfam" id="PF02770">
    <property type="entry name" value="Acyl-CoA_dh_M"/>
    <property type="match status" value="1"/>
</dbReference>
<dbReference type="Proteomes" id="UP001364211">
    <property type="component" value="Unassembled WGS sequence"/>
</dbReference>
<dbReference type="SUPFAM" id="SSF56645">
    <property type="entry name" value="Acyl-CoA dehydrogenase NM domain-like"/>
    <property type="match status" value="1"/>
</dbReference>
<dbReference type="SUPFAM" id="SSF47203">
    <property type="entry name" value="Acyl-CoA dehydrogenase C-terminal domain-like"/>
    <property type="match status" value="1"/>
</dbReference>
<evidence type="ECO:0000256" key="1">
    <source>
        <dbReference type="ARBA" id="ARBA00001974"/>
    </source>
</evidence>
<dbReference type="Gene3D" id="1.20.140.10">
    <property type="entry name" value="Butyryl-CoA Dehydrogenase, subunit A, domain 3"/>
    <property type="match status" value="1"/>
</dbReference>
<dbReference type="InterPro" id="IPR037069">
    <property type="entry name" value="AcylCoA_DH/ox_N_sf"/>
</dbReference>
<evidence type="ECO:0000256" key="6">
    <source>
        <dbReference type="RuleBase" id="RU362125"/>
    </source>
</evidence>
<dbReference type="InterPro" id="IPR036250">
    <property type="entry name" value="AcylCo_DH-like_C"/>
</dbReference>
<sequence>MSAGRFTDEQRAFTAAVTDFCRREAGTREQRSALTGGGRESHSPELYARFAAAGLLGVGIPEEYGGSGGGLMDQCLLFEHLFHGLAPLHGAGPSHTVAGIYKHYGDEQQKKSALAAIAGGTVMSISISEPQAGSDAAAVTCRADRTAGGYRITGQKTWCSDAQYAGSILLVARTDRAERRHDGLTMFEVPTDSLGLQISPIETMGGREVNDLYLTDVEVPESAVVGTVGAAWKQIMAGLNGERLVAAAQGIGMAQRTFDDLLGYLREREQFGRPIGTFQVVRHRIADLAIEIEAARALTYDTVERVEAGTDRPEELVRRTSMAKVKVTETAKQVALEGVQLMGGYGYATEYGMEEHLRASIPATIYAGTNEIQREIISSTYGLR</sequence>
<dbReference type="PANTHER" id="PTHR43884:SF20">
    <property type="entry name" value="ACYL-COA DEHYDROGENASE FADE28"/>
    <property type="match status" value="1"/>
</dbReference>
<dbReference type="Pfam" id="PF00441">
    <property type="entry name" value="Acyl-CoA_dh_1"/>
    <property type="match status" value="1"/>
</dbReference>
<dbReference type="Pfam" id="PF02771">
    <property type="entry name" value="Acyl-CoA_dh_N"/>
    <property type="match status" value="1"/>
</dbReference>
<dbReference type="EC" id="1.-.-.-" evidence="10"/>
<dbReference type="InterPro" id="IPR009100">
    <property type="entry name" value="AcylCoA_DH/oxidase_NM_dom_sf"/>
</dbReference>
<keyword evidence="3 6" id="KW-0285">Flavoprotein</keyword>
<comment type="caution">
    <text evidence="10">The sequence shown here is derived from an EMBL/GenBank/DDBJ whole genome shotgun (WGS) entry which is preliminary data.</text>
</comment>
<evidence type="ECO:0000256" key="3">
    <source>
        <dbReference type="ARBA" id="ARBA00022630"/>
    </source>
</evidence>
<dbReference type="InterPro" id="IPR006091">
    <property type="entry name" value="Acyl-CoA_Oxase/DH_mid-dom"/>
</dbReference>
<name>A0ABU8T6U7_9PSEU</name>
<dbReference type="PIRSF" id="PIRSF016578">
    <property type="entry name" value="HsaA"/>
    <property type="match status" value="1"/>
</dbReference>
<dbReference type="InterPro" id="IPR009075">
    <property type="entry name" value="AcylCo_DH/oxidase_C"/>
</dbReference>
<evidence type="ECO:0000259" key="8">
    <source>
        <dbReference type="Pfam" id="PF02770"/>
    </source>
</evidence>
<dbReference type="PANTHER" id="PTHR43884">
    <property type="entry name" value="ACYL-COA DEHYDROGENASE"/>
    <property type="match status" value="1"/>
</dbReference>
<dbReference type="InterPro" id="IPR013786">
    <property type="entry name" value="AcylCoA_DH/ox_N"/>
</dbReference>
<evidence type="ECO:0000259" key="7">
    <source>
        <dbReference type="Pfam" id="PF00441"/>
    </source>
</evidence>
<dbReference type="CDD" id="cd00567">
    <property type="entry name" value="ACAD"/>
    <property type="match status" value="1"/>
</dbReference>
<dbReference type="EMBL" id="JBBJUP010000007">
    <property type="protein sequence ID" value="MEJ8279452.1"/>
    <property type="molecule type" value="Genomic_DNA"/>
</dbReference>
<dbReference type="Gene3D" id="2.40.110.10">
    <property type="entry name" value="Butyryl-CoA Dehydrogenase, subunit A, domain 2"/>
    <property type="match status" value="1"/>
</dbReference>